<name>A6G1Q4_9BACT</name>
<comment type="caution">
    <text evidence="2">The sequence shown here is derived from an EMBL/GenBank/DDBJ whole genome shotgun (WGS) entry which is preliminary data.</text>
</comment>
<gene>
    <name evidence="2" type="ORF">PPSIR1_35627</name>
</gene>
<proteinExistence type="predicted"/>
<keyword evidence="3" id="KW-1185">Reference proteome</keyword>
<evidence type="ECO:0000256" key="1">
    <source>
        <dbReference type="SAM" id="MobiDB-lite"/>
    </source>
</evidence>
<feature type="compositionally biased region" description="Basic and acidic residues" evidence="1">
    <location>
        <begin position="80"/>
        <end position="94"/>
    </location>
</feature>
<organism evidence="2 3">
    <name type="scientific">Plesiocystis pacifica SIR-1</name>
    <dbReference type="NCBI Taxonomy" id="391625"/>
    <lineage>
        <taxon>Bacteria</taxon>
        <taxon>Pseudomonadati</taxon>
        <taxon>Myxococcota</taxon>
        <taxon>Polyangia</taxon>
        <taxon>Nannocystales</taxon>
        <taxon>Nannocystaceae</taxon>
        <taxon>Plesiocystis</taxon>
    </lineage>
</organism>
<dbReference type="RefSeq" id="WP_006970653.1">
    <property type="nucleotide sequence ID" value="NZ_ABCS01000013.1"/>
</dbReference>
<feature type="non-terminal residue" evidence="2">
    <location>
        <position position="126"/>
    </location>
</feature>
<protein>
    <submittedName>
        <fullName evidence="2">Uncharacterized protein</fullName>
    </submittedName>
</protein>
<evidence type="ECO:0000313" key="3">
    <source>
        <dbReference type="Proteomes" id="UP000005801"/>
    </source>
</evidence>
<dbReference type="Proteomes" id="UP000005801">
    <property type="component" value="Unassembled WGS sequence"/>
</dbReference>
<feature type="region of interest" description="Disordered" evidence="1">
    <location>
        <begin position="80"/>
        <end position="107"/>
    </location>
</feature>
<dbReference type="EMBL" id="ABCS01000013">
    <property type="protein sequence ID" value="EDM80094.1"/>
    <property type="molecule type" value="Genomic_DNA"/>
</dbReference>
<sequence length="126" mass="13415">MTVTMDATLLGSGAVAQALATTLLGADAPGELAWRLEPADRRRWLARPSTPAPTAREGQTLRWGHRSVVFEAPSDAEVSSERACVDARDDDRPLVRRPGRRKPATVDPAAVLAVEPLLRALEGGPG</sequence>
<accession>A6G1Q4</accession>
<evidence type="ECO:0000313" key="2">
    <source>
        <dbReference type="EMBL" id="EDM80094.1"/>
    </source>
</evidence>
<dbReference type="AlphaFoldDB" id="A6G1Q4"/>
<reference evidence="2 3" key="1">
    <citation type="submission" date="2007-06" db="EMBL/GenBank/DDBJ databases">
        <authorList>
            <person name="Shimkets L."/>
            <person name="Ferriera S."/>
            <person name="Johnson J."/>
            <person name="Kravitz S."/>
            <person name="Beeson K."/>
            <person name="Sutton G."/>
            <person name="Rogers Y.-H."/>
            <person name="Friedman R."/>
            <person name="Frazier M."/>
            <person name="Venter J.C."/>
        </authorList>
    </citation>
    <scope>NUCLEOTIDE SEQUENCE [LARGE SCALE GENOMIC DNA]</scope>
    <source>
        <strain evidence="2 3">SIR-1</strain>
    </source>
</reference>